<dbReference type="InterPro" id="IPR036259">
    <property type="entry name" value="MFS_trans_sf"/>
</dbReference>
<gene>
    <name evidence="6" type="ORF">B1202_15505</name>
</gene>
<dbReference type="InterPro" id="IPR011701">
    <property type="entry name" value="MFS"/>
</dbReference>
<feature type="transmembrane region" description="Helical" evidence="4">
    <location>
        <begin position="289"/>
        <end position="306"/>
    </location>
</feature>
<name>A0A1T1GQM1_9GAMM</name>
<evidence type="ECO:0000313" key="7">
    <source>
        <dbReference type="Proteomes" id="UP000191160"/>
    </source>
</evidence>
<dbReference type="Proteomes" id="UP000191160">
    <property type="component" value="Unassembled WGS sequence"/>
</dbReference>
<feature type="transmembrane region" description="Helical" evidence="4">
    <location>
        <begin position="105"/>
        <end position="130"/>
    </location>
</feature>
<evidence type="ECO:0000259" key="5">
    <source>
        <dbReference type="PROSITE" id="PS50850"/>
    </source>
</evidence>
<dbReference type="Gene3D" id="1.20.1250.20">
    <property type="entry name" value="MFS general substrate transporter like domains"/>
    <property type="match status" value="1"/>
</dbReference>
<keyword evidence="7" id="KW-1185">Reference proteome</keyword>
<feature type="domain" description="Major facilitator superfamily (MFS) profile" evidence="5">
    <location>
        <begin position="222"/>
        <end position="417"/>
    </location>
</feature>
<reference evidence="6 7" key="1">
    <citation type="submission" date="2017-02" db="EMBL/GenBank/DDBJ databases">
        <title>Acinetobacter sp. ANC 4945, whole genome shotgun sequencing project.</title>
        <authorList>
            <person name="Radolfova-Krizova L."/>
            <person name="Al Atrouni A."/>
            <person name="Nemec A."/>
        </authorList>
    </citation>
    <scope>NUCLEOTIDE SEQUENCE [LARGE SCALE GENOMIC DNA]</scope>
    <source>
        <strain evidence="6 7">ANC 4945</strain>
    </source>
</reference>
<feature type="transmembrane region" description="Helical" evidence="4">
    <location>
        <begin position="258"/>
        <end position="277"/>
    </location>
</feature>
<proteinExistence type="predicted"/>
<dbReference type="GO" id="GO:0022857">
    <property type="term" value="F:transmembrane transporter activity"/>
    <property type="evidence" value="ECO:0007669"/>
    <property type="project" value="InterPro"/>
</dbReference>
<keyword evidence="3 4" id="KW-0472">Membrane</keyword>
<dbReference type="PROSITE" id="PS50850">
    <property type="entry name" value="MFS"/>
    <property type="match status" value="1"/>
</dbReference>
<feature type="transmembrane region" description="Helical" evidence="4">
    <location>
        <begin position="225"/>
        <end position="252"/>
    </location>
</feature>
<keyword evidence="1 4" id="KW-0812">Transmembrane</keyword>
<accession>A0A1T1GQM1</accession>
<dbReference type="RefSeq" id="WP_078191499.1">
    <property type="nucleotide sequence ID" value="NZ_JAMCOZ010000008.1"/>
</dbReference>
<organism evidence="6 7">
    <name type="scientific">Acinetobacter amyesii</name>
    <dbReference type="NCBI Taxonomy" id="2942470"/>
    <lineage>
        <taxon>Bacteria</taxon>
        <taxon>Pseudomonadati</taxon>
        <taxon>Pseudomonadota</taxon>
        <taxon>Gammaproteobacteria</taxon>
        <taxon>Moraxellales</taxon>
        <taxon>Moraxellaceae</taxon>
        <taxon>Acinetobacter</taxon>
    </lineage>
</organism>
<feature type="transmembrane region" description="Helical" evidence="4">
    <location>
        <begin position="347"/>
        <end position="369"/>
    </location>
</feature>
<sequence>MSRPIESNVIASPLTTKFMSSFVLLTILAGLGVGVARVLISLYAVHLEATELQLGLISAAQNFGILIMALPIGVLVQRFGSLNIFCIGSVLGAVVYSLTPLKVGAWYLFAVTALVSFVLPMRFVSINTVFLSNLKRLGPARAGWFRGSHMMGYFLIAPALSVLLIEHFGYGGSFYVVSLLFLGTLLLAPWCFQRSTPQVTNRPHFQWRDIVAPLALIKTHASLRIVCILEFLSSVANNYFGFFIVVIAIQSFALSEPMAVMLLTVQGIVFVGSLFSMGGLAELMGYQKFYLIGLSLMATALLILALTKITLLMWPASVMFGLGLGMLHIANFMSFARVGEQTAMAKISPILALVGPSGGLLGGLIGAVFGAQVGLQNLFLPIGLVFIGLIILISKDQEFIQFLKPDVSEQSVKGQEL</sequence>
<feature type="transmembrane region" description="Helical" evidence="4">
    <location>
        <begin position="312"/>
        <end position="335"/>
    </location>
</feature>
<dbReference type="PANTHER" id="PTHR23526">
    <property type="entry name" value="INTEGRAL MEMBRANE TRANSPORT PROTEIN-RELATED"/>
    <property type="match status" value="1"/>
</dbReference>
<feature type="transmembrane region" description="Helical" evidence="4">
    <location>
        <begin position="52"/>
        <end position="75"/>
    </location>
</feature>
<evidence type="ECO:0000256" key="4">
    <source>
        <dbReference type="SAM" id="Phobius"/>
    </source>
</evidence>
<dbReference type="PANTHER" id="PTHR23526:SF2">
    <property type="entry name" value="MAJOR FACILITATOR SUPERFAMILY (MFS) PROFILE DOMAIN-CONTAINING PROTEIN"/>
    <property type="match status" value="1"/>
</dbReference>
<evidence type="ECO:0000256" key="2">
    <source>
        <dbReference type="ARBA" id="ARBA00022989"/>
    </source>
</evidence>
<evidence type="ECO:0000313" key="6">
    <source>
        <dbReference type="EMBL" id="OOV79805.1"/>
    </source>
</evidence>
<dbReference type="InterPro" id="IPR052528">
    <property type="entry name" value="Sugar_transport-like"/>
</dbReference>
<feature type="transmembrane region" description="Helical" evidence="4">
    <location>
        <begin position="82"/>
        <end position="99"/>
    </location>
</feature>
<dbReference type="InterPro" id="IPR020846">
    <property type="entry name" value="MFS_dom"/>
</dbReference>
<evidence type="ECO:0000256" key="1">
    <source>
        <dbReference type="ARBA" id="ARBA00022692"/>
    </source>
</evidence>
<comment type="caution">
    <text evidence="6">The sequence shown here is derived from an EMBL/GenBank/DDBJ whole genome shotgun (WGS) entry which is preliminary data.</text>
</comment>
<protein>
    <recommendedName>
        <fullName evidence="5">Major facilitator superfamily (MFS) profile domain-containing protein</fullName>
    </recommendedName>
</protein>
<dbReference type="Pfam" id="PF07690">
    <property type="entry name" value="MFS_1"/>
    <property type="match status" value="1"/>
</dbReference>
<dbReference type="SUPFAM" id="SSF103473">
    <property type="entry name" value="MFS general substrate transporter"/>
    <property type="match status" value="1"/>
</dbReference>
<feature type="transmembrane region" description="Helical" evidence="4">
    <location>
        <begin position="21"/>
        <end position="46"/>
    </location>
</feature>
<feature type="transmembrane region" description="Helical" evidence="4">
    <location>
        <begin position="150"/>
        <end position="168"/>
    </location>
</feature>
<feature type="transmembrane region" description="Helical" evidence="4">
    <location>
        <begin position="375"/>
        <end position="394"/>
    </location>
</feature>
<keyword evidence="2 4" id="KW-1133">Transmembrane helix</keyword>
<evidence type="ECO:0000256" key="3">
    <source>
        <dbReference type="ARBA" id="ARBA00023136"/>
    </source>
</evidence>
<feature type="transmembrane region" description="Helical" evidence="4">
    <location>
        <begin position="174"/>
        <end position="192"/>
    </location>
</feature>
<dbReference type="EMBL" id="MVKX01000012">
    <property type="protein sequence ID" value="OOV79805.1"/>
    <property type="molecule type" value="Genomic_DNA"/>
</dbReference>
<dbReference type="AlphaFoldDB" id="A0A1T1GQM1"/>